<reference evidence="8" key="1">
    <citation type="submission" date="2012-09" db="EMBL/GenBank/DDBJ databases">
        <authorList>
            <person name="Martin A.A."/>
        </authorList>
    </citation>
    <scope>NUCLEOTIDE SEQUENCE</scope>
</reference>
<dbReference type="PROSITE" id="PS00028">
    <property type="entry name" value="ZINC_FINGER_C2H2_1"/>
    <property type="match status" value="3"/>
</dbReference>
<dbReference type="WBParaSite" id="ACAC_0000738201-mRNA-1">
    <property type="protein sequence ID" value="ACAC_0000738201-mRNA-1"/>
    <property type="gene ID" value="ACAC_0000738201"/>
</dbReference>
<dbReference type="GO" id="GO:0000977">
    <property type="term" value="F:RNA polymerase II transcription regulatory region sequence-specific DNA binding"/>
    <property type="evidence" value="ECO:0007669"/>
    <property type="project" value="TreeGrafter"/>
</dbReference>
<dbReference type="PANTHER" id="PTHR24409">
    <property type="entry name" value="ZINC FINGER PROTEIN 142"/>
    <property type="match status" value="1"/>
</dbReference>
<dbReference type="SMART" id="SM00355">
    <property type="entry name" value="ZnF_C2H2"/>
    <property type="match status" value="8"/>
</dbReference>
<evidence type="ECO:0000256" key="3">
    <source>
        <dbReference type="ARBA" id="ARBA00022771"/>
    </source>
</evidence>
<dbReference type="GO" id="GO:0008270">
    <property type="term" value="F:zinc ion binding"/>
    <property type="evidence" value="ECO:0007669"/>
    <property type="project" value="UniProtKB-KW"/>
</dbReference>
<feature type="compositionally biased region" description="Basic residues" evidence="6">
    <location>
        <begin position="21"/>
        <end position="31"/>
    </location>
</feature>
<dbReference type="GO" id="GO:0005634">
    <property type="term" value="C:nucleus"/>
    <property type="evidence" value="ECO:0007669"/>
    <property type="project" value="TreeGrafter"/>
</dbReference>
<keyword evidence="2" id="KW-0677">Repeat</keyword>
<feature type="region of interest" description="Disordered" evidence="6">
    <location>
        <begin position="513"/>
        <end position="547"/>
    </location>
</feature>
<reference evidence="9" key="2">
    <citation type="submission" date="2016-04" db="UniProtKB">
        <authorList>
            <consortium name="WormBaseParasite"/>
        </authorList>
    </citation>
    <scope>IDENTIFICATION</scope>
</reference>
<feature type="compositionally biased region" description="Low complexity" evidence="6">
    <location>
        <begin position="520"/>
        <end position="536"/>
    </location>
</feature>
<feature type="region of interest" description="Disordered" evidence="6">
    <location>
        <begin position="1"/>
        <end position="51"/>
    </location>
</feature>
<evidence type="ECO:0000256" key="5">
    <source>
        <dbReference type="PROSITE-ProRule" id="PRU00042"/>
    </source>
</evidence>
<evidence type="ECO:0000259" key="7">
    <source>
        <dbReference type="PROSITE" id="PS50157"/>
    </source>
</evidence>
<keyword evidence="1" id="KW-0479">Metal-binding</keyword>
<keyword evidence="8" id="KW-1185">Reference proteome</keyword>
<sequence length="1262" mass="142646">MRLQKERQQLCPTSIADPNKRLVKKRVRKKPLQPVRTKDKQRPFPPRPSNPVLVTQVPNLTSYNSLLVNEAIKLLTSKGLHSGYIEYLRSNTDESIKRSFEKVKKELVNKQSFLGTATSVERYLQAARILYNRLDWKKRRQYEYAARNRVRLQHLSNLTEKRDSLGHDVPLFINDPDNFTHGGLLLYEAFLSRRIHCPLCPVSAEKLANAVQYQLHMLERHSCAHLYACHFCGMVFPSLEALKIHDNCAEFAATFFQNDDSSDEIQGGVPSCGPNLCVDSSGLIYGGVSSAIFRTKFWKDAVDPWESVTVRKKLNRLKRKLSGPDCRVDQDEIDDEDFINDKIFNKEVDFDFGADLKTNGYFYTAVNSKEETVICEERSQFVYEDELAVDCGSWDFILTYQLDFMEMENRCSILSVLCVFAGNGIPNSRIKCWECSSTVCSIFGLRVHMTIYHGIFLKTEEVSNNAEILKCIPKFTNSTTRAINTSIGLTPDGCLPVNLEEKKKDALVAKLRLDQGAPPSTSSQTSTTSSLASSKTKNPEAEVEAPPIIILNADSSPLEQMSDCPEPLSVQVIDHVGQTSPIEVTTLHDVSTTCAQGEITSSRMTPQGFSYKEVDIDEIDGFVHSTHGKYHQANSSSSLFDALFREEESVPINSDPIHDEPTVNEPLLCTSSYEQSLVCEFCCLTLRSYTALKEHWKLHIEIPITCYLCDPPLLLLQTAETFLEHIHAAHTSRLDSYKQHKYIYTKCNFCAFRIRRERVVAHLLSECYMAPCILCGAKLFRRSERTGHWKSHSGVMHRFLCECRRGFATFNAFSEHLCRNKSVNIVTCDTCNAKFSGQGNGRSKALTACVDHYMESHTFNLCCLSCKTEPLETLREHVLLIHVKESTEVVTPKPTLLRCSQIELFNNTFQDYLTPSVSKEKRKEGSDCRQFGNEAGMVREERVETPNIIPRSSVMDDGEDGILIVDDMSKHSSSSSSVAPIVHTVNEGDDECMMLDVIELPTGVVSHAVAATREKKYKCSMCSQTFLRKSTCRYHEQNSHRNDIISDLCNEVYGVPLDEDSLLYICQQCAVAFEDPQRARRHISLVKCAAVSVSHSPISMNIGRNTRAENYHIEAAIYYHLHVDHGVPIIAFCKNCLVGSANMDRIFGHVMYRECSGGKWSNPHISVPTLLRSLGFAVASDLYFQPKDEVQHRKAETVKVNQNRWHSYLCATNREAPGEMPSVLPETVVKKVRSENLIDMLYSRFKASAMNCQRFADLCIGM</sequence>
<dbReference type="PANTHER" id="PTHR24409:SF295">
    <property type="entry name" value="AZ2-RELATED"/>
    <property type="match status" value="1"/>
</dbReference>
<evidence type="ECO:0000256" key="6">
    <source>
        <dbReference type="SAM" id="MobiDB-lite"/>
    </source>
</evidence>
<dbReference type="GO" id="GO:0000981">
    <property type="term" value="F:DNA-binding transcription factor activity, RNA polymerase II-specific"/>
    <property type="evidence" value="ECO:0007669"/>
    <property type="project" value="TreeGrafter"/>
</dbReference>
<name>A0A158P8R9_ANGCA</name>
<dbReference type="InterPro" id="IPR013087">
    <property type="entry name" value="Znf_C2H2_type"/>
</dbReference>
<dbReference type="AlphaFoldDB" id="A0A158P8R9"/>
<protein>
    <submittedName>
        <fullName evidence="9">C2H2-type domain-containing protein</fullName>
    </submittedName>
</protein>
<keyword evidence="4" id="KW-0862">Zinc</keyword>
<organism evidence="8 9">
    <name type="scientific">Angiostrongylus cantonensis</name>
    <name type="common">Rat lungworm</name>
    <dbReference type="NCBI Taxonomy" id="6313"/>
    <lineage>
        <taxon>Eukaryota</taxon>
        <taxon>Metazoa</taxon>
        <taxon>Ecdysozoa</taxon>
        <taxon>Nematoda</taxon>
        <taxon>Chromadorea</taxon>
        <taxon>Rhabditida</taxon>
        <taxon>Rhabditina</taxon>
        <taxon>Rhabditomorpha</taxon>
        <taxon>Strongyloidea</taxon>
        <taxon>Metastrongylidae</taxon>
        <taxon>Angiostrongylus</taxon>
    </lineage>
</organism>
<dbReference type="Gene3D" id="3.30.160.60">
    <property type="entry name" value="Classic Zinc Finger"/>
    <property type="match status" value="1"/>
</dbReference>
<dbReference type="PROSITE" id="PS50157">
    <property type="entry name" value="ZINC_FINGER_C2H2_2"/>
    <property type="match status" value="1"/>
</dbReference>
<evidence type="ECO:0000256" key="4">
    <source>
        <dbReference type="ARBA" id="ARBA00022833"/>
    </source>
</evidence>
<evidence type="ECO:0000313" key="8">
    <source>
        <dbReference type="Proteomes" id="UP000035642"/>
    </source>
</evidence>
<dbReference type="STRING" id="6313.A0A158P8R9"/>
<evidence type="ECO:0000313" key="9">
    <source>
        <dbReference type="WBParaSite" id="ACAC_0000738201-mRNA-1"/>
    </source>
</evidence>
<evidence type="ECO:0000256" key="2">
    <source>
        <dbReference type="ARBA" id="ARBA00022737"/>
    </source>
</evidence>
<dbReference type="Proteomes" id="UP000035642">
    <property type="component" value="Unassembled WGS sequence"/>
</dbReference>
<keyword evidence="3 5" id="KW-0863">Zinc-finger</keyword>
<proteinExistence type="predicted"/>
<evidence type="ECO:0000256" key="1">
    <source>
        <dbReference type="ARBA" id="ARBA00022723"/>
    </source>
</evidence>
<accession>A0A158P8R9</accession>
<feature type="domain" description="C2H2-type" evidence="7">
    <location>
        <begin position="1017"/>
        <end position="1045"/>
    </location>
</feature>